<reference evidence="3" key="1">
    <citation type="submission" date="2021-01" db="EMBL/GenBank/DDBJ databases">
        <authorList>
            <person name="Kaushik A."/>
        </authorList>
    </citation>
    <scope>NUCLEOTIDE SEQUENCE</scope>
    <source>
        <strain evidence="2">AG4-R118</strain>
        <strain evidence="3">AG4-RS23</strain>
    </source>
</reference>
<comment type="caution">
    <text evidence="3">The sequence shown here is derived from an EMBL/GenBank/DDBJ whole genome shotgun (WGS) entry which is preliminary data.</text>
</comment>
<proteinExistence type="predicted"/>
<evidence type="ECO:0000313" key="2">
    <source>
        <dbReference type="EMBL" id="CAE6429179.1"/>
    </source>
</evidence>
<name>A0A8H3B040_9AGAM</name>
<feature type="compositionally biased region" description="Polar residues" evidence="1">
    <location>
        <begin position="41"/>
        <end position="71"/>
    </location>
</feature>
<feature type="compositionally biased region" description="Pro residues" evidence="1">
    <location>
        <begin position="75"/>
        <end position="86"/>
    </location>
</feature>
<feature type="compositionally biased region" description="Low complexity" evidence="1">
    <location>
        <begin position="119"/>
        <end position="130"/>
    </location>
</feature>
<evidence type="ECO:0000313" key="3">
    <source>
        <dbReference type="EMBL" id="CAE6444360.1"/>
    </source>
</evidence>
<dbReference type="AlphaFoldDB" id="A0A8H3B040"/>
<evidence type="ECO:0000313" key="4">
    <source>
        <dbReference type="Proteomes" id="UP000663861"/>
    </source>
</evidence>
<feature type="region of interest" description="Disordered" evidence="1">
    <location>
        <begin position="1"/>
        <end position="158"/>
    </location>
</feature>
<dbReference type="Proteomes" id="UP000663861">
    <property type="component" value="Unassembled WGS sequence"/>
</dbReference>
<feature type="compositionally biased region" description="Polar residues" evidence="1">
    <location>
        <begin position="1"/>
        <end position="11"/>
    </location>
</feature>
<sequence>MSTEAIQQPSSDLCDYPTQMSEKTDDSTVGGPTPTLDDDASNLQEPSSVESTPCEDTTGSAVNSPSESAESSPGTEPPVNPTPPAPSSSGNSVPSPRKAVRWPGDDGSDQVQIPPGRYSTESTQSQQSPSKPALKHPKPMIAGKPPSSDGKPPYDDQASSTAINSVLCDLVTYVKEFKCPSKLGFPANAESPWILPNNKENQPFINQLRKLNGLRIRLAEIPTHDNALLVEKHKAVGAAIGRALQRMKEHQLKLYENFKAAESPLGNIVFNLKAASVSFSSIANLALSRTRKMAECSLTPKGTRRSSISSADLLGSKRF</sequence>
<dbReference type="Proteomes" id="UP000663888">
    <property type="component" value="Unassembled WGS sequence"/>
</dbReference>
<dbReference type="EMBL" id="CAJMWX010000780">
    <property type="protein sequence ID" value="CAE6429179.1"/>
    <property type="molecule type" value="Genomic_DNA"/>
</dbReference>
<protein>
    <submittedName>
        <fullName evidence="3">Uncharacterized protein</fullName>
    </submittedName>
</protein>
<gene>
    <name evidence="2" type="ORF">RDB_LOCUS32621</name>
    <name evidence="3" type="ORF">RDB_LOCUS45331</name>
</gene>
<evidence type="ECO:0000256" key="1">
    <source>
        <dbReference type="SAM" id="MobiDB-lite"/>
    </source>
</evidence>
<dbReference type="EMBL" id="CAJMWY010000701">
    <property type="protein sequence ID" value="CAE6444360.1"/>
    <property type="molecule type" value="Genomic_DNA"/>
</dbReference>
<accession>A0A8H3B040</accession>
<organism evidence="3 4">
    <name type="scientific">Rhizoctonia solani</name>
    <dbReference type="NCBI Taxonomy" id="456999"/>
    <lineage>
        <taxon>Eukaryota</taxon>
        <taxon>Fungi</taxon>
        <taxon>Dikarya</taxon>
        <taxon>Basidiomycota</taxon>
        <taxon>Agaricomycotina</taxon>
        <taxon>Agaricomycetes</taxon>
        <taxon>Cantharellales</taxon>
        <taxon>Ceratobasidiaceae</taxon>
        <taxon>Rhizoctonia</taxon>
    </lineage>
</organism>